<sequence>MVSKDRLAPPKLLQVQDIDFAALLARPAAAPDAQATPPEGVARASTALNALRRSGAARSRALALRSSSRASAAELAAIGALPREAAPDALFAAFAAFVLRAHRDEIESYRALLRTTDLRAPHSWFPLARALRRRLVYHAGPTNSGKTHAALAAMRAARSGLYCGPLRLLAMEIYDTCNAAGTHCNLVTGQERRELPDAAHTSCTVEMADLGARVEVAVLDEIQMIGDDARGWAWTRALMGVPADEVHLCGDGSAVELVRALAAQMGDEFEVRRYERFTQLRVEEGGLGAEGYAGARRGDCIVAFSRRDIFEIKAAVERATEHRCCVVYGALPPETRRQQAQLFNAGRDGYDVLVASDAVGMGLNLNIGRIVFHAMRKREGGAELVPVSTSAVKQIAGRAGRRSSEFAQGRATCRDAADVPLLRAAVDAPLEGLNTPKAGLFPEFEHLEVFAGQNPDDSFEQALIKFTEHAVLDSSYFLCKQEGILAAARLLAATGLSLRDTYVFCMAPASATDPHLMGALLLFAQRYAAGAPVVLDLALPAELPRNPLELRRLETAHAIVNLWLWLSYRFDEEAFPGREEVQRQAAAICDTLHRGLEKVTRLTKARHARGGRDAGRRAGRAPVDLLLQRPSPEHERMLQPFEAVARLLKEDLLDDGAERAKRRPAGRALQAA</sequence>
<evidence type="ECO:0000256" key="2">
    <source>
        <dbReference type="ARBA" id="ARBA00001946"/>
    </source>
</evidence>
<dbReference type="PROSITE" id="PS51194">
    <property type="entry name" value="HELICASE_CTER"/>
    <property type="match status" value="1"/>
</dbReference>
<keyword evidence="11" id="KW-0496">Mitochondrion</keyword>
<dbReference type="Gene3D" id="3.40.50.300">
    <property type="entry name" value="P-loop containing nucleotide triphosphate hydrolases"/>
    <property type="match status" value="2"/>
</dbReference>
<comment type="subunit">
    <text evidence="4">Homodimer; in free form. Component of the mitochondrial degradosome (mtEXO) complex which is a heteropentamer containing 2 copies of SUPV3L1 and 3 copies of PNPT1.</text>
</comment>
<dbReference type="InterPro" id="IPR050699">
    <property type="entry name" value="RNA-DNA_Helicase"/>
</dbReference>
<evidence type="ECO:0000256" key="9">
    <source>
        <dbReference type="ARBA" id="ARBA00022840"/>
    </source>
</evidence>
<proteinExistence type="predicted"/>
<evidence type="ECO:0000256" key="13">
    <source>
        <dbReference type="ARBA" id="ARBA00047984"/>
    </source>
</evidence>
<evidence type="ECO:0000256" key="8">
    <source>
        <dbReference type="ARBA" id="ARBA00022806"/>
    </source>
</evidence>
<dbReference type="FunFam" id="3.40.50.300:FF:000269">
    <property type="entry name" value="ATP-dependent RNA helicase SUPV3L1, mitochondrial"/>
    <property type="match status" value="1"/>
</dbReference>
<evidence type="ECO:0000313" key="15">
    <source>
        <dbReference type="EMBL" id="KAK2075836.1"/>
    </source>
</evidence>
<evidence type="ECO:0000256" key="12">
    <source>
        <dbReference type="ARBA" id="ARBA00023271"/>
    </source>
</evidence>
<dbReference type="GO" id="GO:0042645">
    <property type="term" value="C:mitochondrial nucleoid"/>
    <property type="evidence" value="ECO:0007669"/>
    <property type="project" value="UniProtKB-SubCell"/>
</dbReference>
<comment type="caution">
    <text evidence="15">The sequence shown here is derived from an EMBL/GenBank/DDBJ whole genome shotgun (WGS) entry which is preliminary data.</text>
</comment>
<dbReference type="FunFam" id="3.40.50.300:FF:000957">
    <property type="entry name" value="ATP-dependent RNA helicase SUV3L, mitochondrial"/>
    <property type="match status" value="1"/>
</dbReference>
<accession>A0AAD9IE85</accession>
<dbReference type="InterPro" id="IPR022192">
    <property type="entry name" value="SUV3_C"/>
</dbReference>
<dbReference type="EC" id="3.6.4.13" evidence="5"/>
<evidence type="ECO:0000256" key="5">
    <source>
        <dbReference type="ARBA" id="ARBA00012552"/>
    </source>
</evidence>
<evidence type="ECO:0000256" key="6">
    <source>
        <dbReference type="ARBA" id="ARBA00022741"/>
    </source>
</evidence>
<dbReference type="SMART" id="SM00487">
    <property type="entry name" value="DEXDc"/>
    <property type="match status" value="1"/>
</dbReference>
<keyword evidence="10" id="KW-0809">Transit peptide</keyword>
<dbReference type="CDD" id="cd17913">
    <property type="entry name" value="DEXQc_Suv3"/>
    <property type="match status" value="1"/>
</dbReference>
<dbReference type="GO" id="GO:0003724">
    <property type="term" value="F:RNA helicase activity"/>
    <property type="evidence" value="ECO:0007669"/>
    <property type="project" value="UniProtKB-EC"/>
</dbReference>
<dbReference type="GO" id="GO:0000965">
    <property type="term" value="P:mitochondrial RNA 3'-end processing"/>
    <property type="evidence" value="ECO:0007669"/>
    <property type="project" value="TreeGrafter"/>
</dbReference>
<keyword evidence="12" id="KW-1135">Mitochondrion nucleoid</keyword>
<evidence type="ECO:0000259" key="14">
    <source>
        <dbReference type="PROSITE" id="PS51194"/>
    </source>
</evidence>
<dbReference type="Gene3D" id="1.20.272.40">
    <property type="match status" value="1"/>
</dbReference>
<dbReference type="PANTHER" id="PTHR12131">
    <property type="entry name" value="ATP-DEPENDENT RNA AND DNA HELICASE"/>
    <property type="match status" value="1"/>
</dbReference>
<dbReference type="GO" id="GO:0045025">
    <property type="term" value="C:mitochondrial degradosome"/>
    <property type="evidence" value="ECO:0007669"/>
    <property type="project" value="TreeGrafter"/>
</dbReference>
<keyword evidence="6" id="KW-0547">Nucleotide-binding</keyword>
<comment type="cofactor">
    <cofactor evidence="1">
        <name>Mn(2+)</name>
        <dbReference type="ChEBI" id="CHEBI:29035"/>
    </cofactor>
</comment>
<evidence type="ECO:0000256" key="3">
    <source>
        <dbReference type="ARBA" id="ARBA00004436"/>
    </source>
</evidence>
<keyword evidence="16" id="KW-1185">Reference proteome</keyword>
<dbReference type="Proteomes" id="UP001255856">
    <property type="component" value="Unassembled WGS sequence"/>
</dbReference>
<dbReference type="Gene3D" id="1.20.58.1080">
    <property type="match status" value="1"/>
</dbReference>
<dbReference type="EMBL" id="JASFZW010000013">
    <property type="protein sequence ID" value="KAK2075836.1"/>
    <property type="molecule type" value="Genomic_DNA"/>
</dbReference>
<protein>
    <recommendedName>
        <fullName evidence="5">RNA helicase</fullName>
        <ecNumber evidence="5">3.6.4.13</ecNumber>
    </recommendedName>
</protein>
<evidence type="ECO:0000313" key="16">
    <source>
        <dbReference type="Proteomes" id="UP001255856"/>
    </source>
</evidence>
<dbReference type="Pfam" id="PF00271">
    <property type="entry name" value="Helicase_C"/>
    <property type="match status" value="1"/>
</dbReference>
<gene>
    <name evidence="15" type="ORF">QBZ16_001577</name>
</gene>
<dbReference type="SUPFAM" id="SSF52540">
    <property type="entry name" value="P-loop containing nucleoside triphosphate hydrolases"/>
    <property type="match status" value="1"/>
</dbReference>
<evidence type="ECO:0000256" key="4">
    <source>
        <dbReference type="ARBA" id="ARBA00011661"/>
    </source>
</evidence>
<dbReference type="InterPro" id="IPR014001">
    <property type="entry name" value="Helicase_ATP-bd"/>
</dbReference>
<evidence type="ECO:0000256" key="1">
    <source>
        <dbReference type="ARBA" id="ARBA00001936"/>
    </source>
</evidence>
<keyword evidence="7" id="KW-0378">Hydrolase</keyword>
<dbReference type="CDD" id="cd18805">
    <property type="entry name" value="SF2_C_suv3"/>
    <property type="match status" value="1"/>
</dbReference>
<keyword evidence="9" id="KW-0067">ATP-binding</keyword>
<feature type="domain" description="Helicase C-terminal" evidence="14">
    <location>
        <begin position="286"/>
        <end position="448"/>
    </location>
</feature>
<dbReference type="InterPro" id="IPR055206">
    <property type="entry name" value="DEXQc_SUV3"/>
</dbReference>
<dbReference type="InterPro" id="IPR044774">
    <property type="entry name" value="Suv3_DEXQc"/>
</dbReference>
<reference evidence="15" key="1">
    <citation type="submission" date="2021-01" db="EMBL/GenBank/DDBJ databases">
        <authorList>
            <person name="Eckstrom K.M.E."/>
        </authorList>
    </citation>
    <scope>NUCLEOTIDE SEQUENCE</scope>
    <source>
        <strain evidence="15">UVCC 0001</strain>
    </source>
</reference>
<dbReference type="Pfam" id="PF22527">
    <property type="entry name" value="DEXQc_Suv3"/>
    <property type="match status" value="1"/>
</dbReference>
<organism evidence="15 16">
    <name type="scientific">Prototheca wickerhamii</name>
    <dbReference type="NCBI Taxonomy" id="3111"/>
    <lineage>
        <taxon>Eukaryota</taxon>
        <taxon>Viridiplantae</taxon>
        <taxon>Chlorophyta</taxon>
        <taxon>core chlorophytes</taxon>
        <taxon>Trebouxiophyceae</taxon>
        <taxon>Chlorellales</taxon>
        <taxon>Chlorellaceae</taxon>
        <taxon>Prototheca</taxon>
    </lineage>
</organism>
<dbReference type="AlphaFoldDB" id="A0AAD9IE85"/>
<comment type="catalytic activity">
    <reaction evidence="13">
        <text>ATP + H2O = ADP + phosphate + H(+)</text>
        <dbReference type="Rhea" id="RHEA:13065"/>
        <dbReference type="ChEBI" id="CHEBI:15377"/>
        <dbReference type="ChEBI" id="CHEBI:15378"/>
        <dbReference type="ChEBI" id="CHEBI:30616"/>
        <dbReference type="ChEBI" id="CHEBI:43474"/>
        <dbReference type="ChEBI" id="CHEBI:456216"/>
        <dbReference type="EC" id="3.6.4.13"/>
    </reaction>
</comment>
<comment type="cofactor">
    <cofactor evidence="2">
        <name>Mg(2+)</name>
        <dbReference type="ChEBI" id="CHEBI:18420"/>
    </cofactor>
</comment>
<evidence type="ECO:0000256" key="11">
    <source>
        <dbReference type="ARBA" id="ARBA00023128"/>
    </source>
</evidence>
<dbReference type="Pfam" id="PF12513">
    <property type="entry name" value="SUV3_C"/>
    <property type="match status" value="1"/>
</dbReference>
<dbReference type="GO" id="GO:0016787">
    <property type="term" value="F:hydrolase activity"/>
    <property type="evidence" value="ECO:0007669"/>
    <property type="project" value="UniProtKB-KW"/>
</dbReference>
<dbReference type="InterPro" id="IPR041082">
    <property type="entry name" value="Suv3_C_1"/>
</dbReference>
<dbReference type="PANTHER" id="PTHR12131:SF28">
    <property type="entry name" value="DEXH-BOX ATP-DEPENDENT RNA HELICASE DEXH18, MITOCHONDRIAL"/>
    <property type="match status" value="1"/>
</dbReference>
<dbReference type="InterPro" id="IPR027417">
    <property type="entry name" value="P-loop_NTPase"/>
</dbReference>
<keyword evidence="8" id="KW-0347">Helicase</keyword>
<dbReference type="GO" id="GO:0005524">
    <property type="term" value="F:ATP binding"/>
    <property type="evidence" value="ECO:0007669"/>
    <property type="project" value="UniProtKB-KW"/>
</dbReference>
<dbReference type="SMART" id="SM00490">
    <property type="entry name" value="HELICc"/>
    <property type="match status" value="1"/>
</dbReference>
<evidence type="ECO:0000256" key="7">
    <source>
        <dbReference type="ARBA" id="ARBA00022801"/>
    </source>
</evidence>
<dbReference type="Pfam" id="PF18147">
    <property type="entry name" value="Suv3_C_1"/>
    <property type="match status" value="1"/>
</dbReference>
<evidence type="ECO:0000256" key="10">
    <source>
        <dbReference type="ARBA" id="ARBA00022946"/>
    </source>
</evidence>
<name>A0AAD9IE85_PROWI</name>
<dbReference type="InterPro" id="IPR001650">
    <property type="entry name" value="Helicase_C-like"/>
</dbReference>
<comment type="subcellular location">
    <subcellularLocation>
        <location evidence="3">Mitochondrion matrix</location>
        <location evidence="3">Mitochondrion nucleoid</location>
    </subcellularLocation>
</comment>